<evidence type="ECO:0000313" key="3">
    <source>
        <dbReference type="Proteomes" id="UP000469558"/>
    </source>
</evidence>
<accession>A0A8T9CA70</accession>
<evidence type="ECO:0000313" key="2">
    <source>
        <dbReference type="EMBL" id="TVY78186.1"/>
    </source>
</evidence>
<name>A0A8T9CA70_9HELO</name>
<dbReference type="Proteomes" id="UP000469558">
    <property type="component" value="Unassembled WGS sequence"/>
</dbReference>
<gene>
    <name evidence="2" type="primary">cctP_0</name>
    <name evidence="2" type="ORF">LSUE1_G006648</name>
</gene>
<comment type="caution">
    <text evidence="2">The sequence shown here is derived from an EMBL/GenBank/DDBJ whole genome shotgun (WGS) entry which is preliminary data.</text>
</comment>
<organism evidence="2 3">
    <name type="scientific">Lachnellula suecica</name>
    <dbReference type="NCBI Taxonomy" id="602035"/>
    <lineage>
        <taxon>Eukaryota</taxon>
        <taxon>Fungi</taxon>
        <taxon>Dikarya</taxon>
        <taxon>Ascomycota</taxon>
        <taxon>Pezizomycotina</taxon>
        <taxon>Leotiomycetes</taxon>
        <taxon>Helotiales</taxon>
        <taxon>Lachnaceae</taxon>
        <taxon>Lachnellula</taxon>
    </lineage>
</organism>
<dbReference type="InterPro" id="IPR021765">
    <property type="entry name" value="UstYa-like"/>
</dbReference>
<comment type="similarity">
    <text evidence="1">Belongs to the ustYa family.</text>
</comment>
<dbReference type="EMBL" id="QGMK01000826">
    <property type="protein sequence ID" value="TVY78186.1"/>
    <property type="molecule type" value="Genomic_DNA"/>
</dbReference>
<evidence type="ECO:0000256" key="1">
    <source>
        <dbReference type="ARBA" id="ARBA00035112"/>
    </source>
</evidence>
<feature type="non-terminal residue" evidence="2">
    <location>
        <position position="227"/>
    </location>
</feature>
<dbReference type="GO" id="GO:0043386">
    <property type="term" value="P:mycotoxin biosynthetic process"/>
    <property type="evidence" value="ECO:0007669"/>
    <property type="project" value="InterPro"/>
</dbReference>
<feature type="non-terminal residue" evidence="2">
    <location>
        <position position="1"/>
    </location>
</feature>
<protein>
    <submittedName>
        <fullName evidence="2">Phenylalanine aminomutase (L-beta-phenylalanine forming)</fullName>
    </submittedName>
</protein>
<proteinExistence type="inferred from homology"/>
<dbReference type="AlphaFoldDB" id="A0A8T9CA70"/>
<dbReference type="Pfam" id="PF11807">
    <property type="entry name" value="UstYa"/>
    <property type="match status" value="1"/>
</dbReference>
<dbReference type="PANTHER" id="PTHR33365:SF6">
    <property type="entry name" value="OXIDASE USTYA"/>
    <property type="match status" value="1"/>
</dbReference>
<sequence>WHSIFLTVNSLENTTTVSCASIPIKKTLLIKPQAGTENNVPQPFKYGGNLTDENLETADAAWKGYGLDPIIGLVALHEDYVEAKQLPPAKKWPSDDKKEIYYLNSFHTLHCAHLIRRELKNAYAGTPPKADQAHIMHCINAIQEEIMCNAEDTPRYTAKINAEKEVAGEAASGNGQYRMCTNWNQLVKWANEHSACYSYVNRTDPDFPLREWYRFCPDGSKPWIRVE</sequence>
<reference evidence="2 3" key="1">
    <citation type="submission" date="2018-05" db="EMBL/GenBank/DDBJ databases">
        <title>Genome sequencing and assembly of the regulated plant pathogen Lachnellula willkommii and related sister species for the development of diagnostic species identification markers.</title>
        <authorList>
            <person name="Giroux E."/>
            <person name="Bilodeau G."/>
        </authorList>
    </citation>
    <scope>NUCLEOTIDE SEQUENCE [LARGE SCALE GENOMIC DNA]</scope>
    <source>
        <strain evidence="2 3">CBS 268.59</strain>
    </source>
</reference>
<dbReference type="OrthoDB" id="3687641at2759"/>
<keyword evidence="3" id="KW-1185">Reference proteome</keyword>
<dbReference type="PANTHER" id="PTHR33365">
    <property type="entry name" value="YALI0B05434P"/>
    <property type="match status" value="1"/>
</dbReference>